<organism evidence="1 2">
    <name type="scientific">Cupriavidus oxalaticus</name>
    <dbReference type="NCBI Taxonomy" id="96344"/>
    <lineage>
        <taxon>Bacteria</taxon>
        <taxon>Pseudomonadati</taxon>
        <taxon>Pseudomonadota</taxon>
        <taxon>Betaproteobacteria</taxon>
        <taxon>Burkholderiales</taxon>
        <taxon>Burkholderiaceae</taxon>
        <taxon>Cupriavidus</taxon>
    </lineage>
</organism>
<reference evidence="1 2" key="1">
    <citation type="submission" date="2018-01" db="EMBL/GenBank/DDBJ databases">
        <authorList>
            <person name="Clerissi C."/>
        </authorList>
    </citation>
    <scope>NUCLEOTIDE SEQUENCE [LARGE SCALE GENOMIC DNA]</scope>
    <source>
        <strain evidence="1">Cupriavidus oxalaticus LMG 2235</strain>
    </source>
</reference>
<proteinExistence type="predicted"/>
<protein>
    <submittedName>
        <fullName evidence="1">Uncharacterized protein</fullName>
    </submittedName>
</protein>
<comment type="caution">
    <text evidence="1">The sequence shown here is derived from an EMBL/GenBank/DDBJ whole genome shotgun (WGS) entry which is preliminary data.</text>
</comment>
<name>A0A976BFS0_9BURK</name>
<sequence length="70" mass="7806">MVHPHMSSQRLLYGPCRLDGRSATQEMCISGWFQPAAIMRIADLAGAPEGFRYVRARRGPAFGSFSDFQT</sequence>
<dbReference type="EMBL" id="OGUS01000131">
    <property type="protein sequence ID" value="SPC17381.1"/>
    <property type="molecule type" value="Genomic_DNA"/>
</dbReference>
<evidence type="ECO:0000313" key="1">
    <source>
        <dbReference type="EMBL" id="SPC17381.1"/>
    </source>
</evidence>
<dbReference type="AlphaFoldDB" id="A0A976BFS0"/>
<dbReference type="Proteomes" id="UP000256862">
    <property type="component" value="Chromosome CO2235"/>
</dbReference>
<evidence type="ECO:0000313" key="2">
    <source>
        <dbReference type="Proteomes" id="UP000256862"/>
    </source>
</evidence>
<gene>
    <name evidence="1" type="ORF">CO2235_90255</name>
</gene>
<accession>A0A976BFS0</accession>